<dbReference type="CDD" id="cd01650">
    <property type="entry name" value="RT_nLTR_like"/>
    <property type="match status" value="1"/>
</dbReference>
<dbReference type="PANTHER" id="PTHR19446">
    <property type="entry name" value="REVERSE TRANSCRIPTASES"/>
    <property type="match status" value="1"/>
</dbReference>
<dbReference type="Proteomes" id="UP001168877">
    <property type="component" value="Unassembled WGS sequence"/>
</dbReference>
<evidence type="ECO:0000259" key="1">
    <source>
        <dbReference type="Pfam" id="PF00078"/>
    </source>
</evidence>
<organism evidence="2 3">
    <name type="scientific">Acer saccharum</name>
    <name type="common">Sugar maple</name>
    <dbReference type="NCBI Taxonomy" id="4024"/>
    <lineage>
        <taxon>Eukaryota</taxon>
        <taxon>Viridiplantae</taxon>
        <taxon>Streptophyta</taxon>
        <taxon>Embryophyta</taxon>
        <taxon>Tracheophyta</taxon>
        <taxon>Spermatophyta</taxon>
        <taxon>Magnoliopsida</taxon>
        <taxon>eudicotyledons</taxon>
        <taxon>Gunneridae</taxon>
        <taxon>Pentapetalae</taxon>
        <taxon>rosids</taxon>
        <taxon>malvids</taxon>
        <taxon>Sapindales</taxon>
        <taxon>Sapindaceae</taxon>
        <taxon>Hippocastanoideae</taxon>
        <taxon>Acereae</taxon>
        <taxon>Acer</taxon>
    </lineage>
</organism>
<dbReference type="Pfam" id="PF00078">
    <property type="entry name" value="RVT_1"/>
    <property type="match status" value="1"/>
</dbReference>
<protein>
    <recommendedName>
        <fullName evidence="1">Reverse transcriptase domain-containing protein</fullName>
    </recommendedName>
</protein>
<reference evidence="2" key="2">
    <citation type="submission" date="2023-06" db="EMBL/GenBank/DDBJ databases">
        <authorList>
            <person name="Swenson N.G."/>
            <person name="Wegrzyn J.L."/>
            <person name="Mcevoy S.L."/>
        </authorList>
    </citation>
    <scope>NUCLEOTIDE SEQUENCE</scope>
    <source>
        <strain evidence="2">NS2018</strain>
        <tissue evidence="2">Leaf</tissue>
    </source>
</reference>
<proteinExistence type="predicted"/>
<keyword evidence="3" id="KW-1185">Reference proteome</keyword>
<accession>A0AA39VCQ1</accession>
<dbReference type="InterPro" id="IPR000477">
    <property type="entry name" value="RT_dom"/>
</dbReference>
<evidence type="ECO:0000313" key="2">
    <source>
        <dbReference type="EMBL" id="KAK0575156.1"/>
    </source>
</evidence>
<dbReference type="EMBL" id="JAUESC010000387">
    <property type="protein sequence ID" value="KAK0575156.1"/>
    <property type="molecule type" value="Genomic_DNA"/>
</dbReference>
<comment type="caution">
    <text evidence="2">The sequence shown here is derived from an EMBL/GenBank/DDBJ whole genome shotgun (WGS) entry which is preliminary data.</text>
</comment>
<name>A0AA39VCQ1_ACESA</name>
<reference evidence="2" key="1">
    <citation type="journal article" date="2022" name="Plant J.">
        <title>Strategies of tolerance reflected in two North American maple genomes.</title>
        <authorList>
            <person name="McEvoy S.L."/>
            <person name="Sezen U.U."/>
            <person name="Trouern-Trend A."/>
            <person name="McMahon S.M."/>
            <person name="Schaberg P.G."/>
            <person name="Yang J."/>
            <person name="Wegrzyn J.L."/>
            <person name="Swenson N.G."/>
        </authorList>
    </citation>
    <scope>NUCLEOTIDE SEQUENCE</scope>
    <source>
        <strain evidence="2">NS2018</strain>
    </source>
</reference>
<dbReference type="AlphaFoldDB" id="A0AA39VCQ1"/>
<dbReference type="SUPFAM" id="SSF56672">
    <property type="entry name" value="DNA/RNA polymerases"/>
    <property type="match status" value="1"/>
</dbReference>
<gene>
    <name evidence="2" type="ORF">LWI29_034688</name>
</gene>
<sequence length="406" mass="46014">MSFPRLSEVDIASLSTPISEQDVKQSIFSIGGIKAPGPDGFPAIFFHKSWNTCKNGLINLAYDCFLKGSVPSDINRTLISPIPKVSNPTNLTHFRPISLCNTTYKVISKILMQRLRLLLPTLVSPNQVSFVPGRQIQDNIVVAQEVLHKFKNVKGKVGYIAWKIDLTKAYDRLQWGFIKQVLEEIGIEGRLNNLIMSCISNVQYKSIKLPAEICNKLDNMNRDFLWGTTSRNKKIHLVKWDMVCLPKNLGGLGIKKSKMMNQALLAKAGWRLSQRDTGLWGSFLKGKYHKGGFMDVYDSLKNRNCSSTWRGVSYGAKLLLDRVTWRVGDGRVIRFWTDNWVPELGKLQRHVSSPLSDVQINEKVSDYLVANEWDLQKLCSVLPWYIVHKIFSIHICGSISTEDSVI</sequence>
<dbReference type="InterPro" id="IPR043502">
    <property type="entry name" value="DNA/RNA_pol_sf"/>
</dbReference>
<feature type="domain" description="Reverse transcriptase" evidence="1">
    <location>
        <begin position="83"/>
        <end position="201"/>
    </location>
</feature>
<evidence type="ECO:0000313" key="3">
    <source>
        <dbReference type="Proteomes" id="UP001168877"/>
    </source>
</evidence>